<evidence type="ECO:0000256" key="6">
    <source>
        <dbReference type="ARBA" id="ARBA00023136"/>
    </source>
</evidence>
<dbReference type="Gene3D" id="1.10.3730.20">
    <property type="match status" value="1"/>
</dbReference>
<evidence type="ECO:0000256" key="7">
    <source>
        <dbReference type="ARBA" id="ARBA00038032"/>
    </source>
</evidence>
<dbReference type="GO" id="GO:0005886">
    <property type="term" value="C:plasma membrane"/>
    <property type="evidence" value="ECO:0007669"/>
    <property type="project" value="UniProtKB-SubCell"/>
</dbReference>
<keyword evidence="11" id="KW-1185">Reference proteome</keyword>
<keyword evidence="4 8" id="KW-0812">Transmembrane</keyword>
<sequence length="110" mass="11835">MKYWLFLALATVAEVFATSALKASDGFTRLGPTLVVVIGYAIAFYFLSLSLKQIPLGIAYAVWAGLGIVLIAVIGWWLYDQKLDPAAMLGIALILAGVMVINLFSRSSGH</sequence>
<evidence type="ECO:0000256" key="3">
    <source>
        <dbReference type="ARBA" id="ARBA00022475"/>
    </source>
</evidence>
<feature type="transmembrane region" description="Helical" evidence="9">
    <location>
        <begin position="58"/>
        <end position="79"/>
    </location>
</feature>
<comment type="subcellular location">
    <subcellularLocation>
        <location evidence="1 8">Cell membrane</location>
        <topology evidence="1 8">Multi-pass membrane protein</topology>
    </subcellularLocation>
</comment>
<reference evidence="10 11" key="1">
    <citation type="submission" date="2020-05" db="EMBL/GenBank/DDBJ databases">
        <title>Thiomicrorhabdus sediminis sp.nov. and Thiomicrorhabdus xiamenensis sp.nov., novel sulfur-oxidizing bacteria isolated from coastal sediment.</title>
        <authorList>
            <person name="Liu X."/>
        </authorList>
    </citation>
    <scope>NUCLEOTIDE SEQUENCE [LARGE SCALE GENOMIC DNA]</scope>
    <source>
        <strain evidence="10 11">G2</strain>
    </source>
</reference>
<evidence type="ECO:0000256" key="5">
    <source>
        <dbReference type="ARBA" id="ARBA00022989"/>
    </source>
</evidence>
<keyword evidence="6 9" id="KW-0472">Membrane</keyword>
<dbReference type="RefSeq" id="WP_173286448.1">
    <property type="nucleotide sequence ID" value="NZ_CP054020.1"/>
</dbReference>
<evidence type="ECO:0000256" key="1">
    <source>
        <dbReference type="ARBA" id="ARBA00004651"/>
    </source>
</evidence>
<dbReference type="GO" id="GO:0015220">
    <property type="term" value="F:choline transmembrane transporter activity"/>
    <property type="evidence" value="ECO:0007669"/>
    <property type="project" value="TreeGrafter"/>
</dbReference>
<evidence type="ECO:0000256" key="4">
    <source>
        <dbReference type="ARBA" id="ARBA00022692"/>
    </source>
</evidence>
<evidence type="ECO:0000256" key="2">
    <source>
        <dbReference type="ARBA" id="ARBA00022448"/>
    </source>
</evidence>
<evidence type="ECO:0000256" key="9">
    <source>
        <dbReference type="SAM" id="Phobius"/>
    </source>
</evidence>
<name>A0A7D4TFH4_9GAMM</name>
<dbReference type="PANTHER" id="PTHR30561:SF1">
    <property type="entry name" value="MULTIDRUG TRANSPORTER EMRE"/>
    <property type="match status" value="1"/>
</dbReference>
<feature type="transmembrane region" description="Helical" evidence="9">
    <location>
        <begin position="33"/>
        <end position="51"/>
    </location>
</feature>
<dbReference type="GO" id="GO:0015199">
    <property type="term" value="F:amino-acid betaine transmembrane transporter activity"/>
    <property type="evidence" value="ECO:0007669"/>
    <property type="project" value="TreeGrafter"/>
</dbReference>
<dbReference type="GO" id="GO:0031460">
    <property type="term" value="P:glycine betaine transport"/>
    <property type="evidence" value="ECO:0007669"/>
    <property type="project" value="TreeGrafter"/>
</dbReference>
<gene>
    <name evidence="10" type="ORF">HQN79_10900</name>
</gene>
<evidence type="ECO:0000313" key="10">
    <source>
        <dbReference type="EMBL" id="QKI90047.1"/>
    </source>
</evidence>
<proteinExistence type="inferred from homology"/>
<evidence type="ECO:0000313" key="11">
    <source>
        <dbReference type="Proteomes" id="UP000504724"/>
    </source>
</evidence>
<dbReference type="GO" id="GO:1990961">
    <property type="term" value="P:xenobiotic detoxification by transmembrane export across the plasma membrane"/>
    <property type="evidence" value="ECO:0007669"/>
    <property type="project" value="UniProtKB-ARBA"/>
</dbReference>
<accession>A0A7D4TFH4</accession>
<dbReference type="Proteomes" id="UP000504724">
    <property type="component" value="Chromosome"/>
</dbReference>
<dbReference type="GO" id="GO:0015297">
    <property type="term" value="F:antiporter activity"/>
    <property type="evidence" value="ECO:0007669"/>
    <property type="project" value="TreeGrafter"/>
</dbReference>
<dbReference type="InterPro" id="IPR045324">
    <property type="entry name" value="Small_multidrug_res"/>
</dbReference>
<dbReference type="PANTHER" id="PTHR30561">
    <property type="entry name" value="SMR FAMILY PROTON-DEPENDENT DRUG EFFLUX TRANSPORTER SUGE"/>
    <property type="match status" value="1"/>
</dbReference>
<dbReference type="EMBL" id="CP054020">
    <property type="protein sequence ID" value="QKI90047.1"/>
    <property type="molecule type" value="Genomic_DNA"/>
</dbReference>
<protein>
    <submittedName>
        <fullName evidence="10">Multidrug efflux SMR transporter</fullName>
    </submittedName>
</protein>
<dbReference type="AlphaFoldDB" id="A0A7D4TFH4"/>
<dbReference type="SUPFAM" id="SSF103481">
    <property type="entry name" value="Multidrug resistance efflux transporter EmrE"/>
    <property type="match status" value="1"/>
</dbReference>
<dbReference type="InterPro" id="IPR037185">
    <property type="entry name" value="EmrE-like"/>
</dbReference>
<evidence type="ECO:0000256" key="8">
    <source>
        <dbReference type="RuleBase" id="RU003942"/>
    </source>
</evidence>
<organism evidence="10 11">
    <name type="scientific">Thiomicrorhabdus xiamenensis</name>
    <dbReference type="NCBI Taxonomy" id="2739063"/>
    <lineage>
        <taxon>Bacteria</taxon>
        <taxon>Pseudomonadati</taxon>
        <taxon>Pseudomonadota</taxon>
        <taxon>Gammaproteobacteria</taxon>
        <taxon>Thiotrichales</taxon>
        <taxon>Piscirickettsiaceae</taxon>
        <taxon>Thiomicrorhabdus</taxon>
    </lineage>
</organism>
<comment type="similarity">
    <text evidence="7 8">Belongs to the drug/metabolite transporter (DMT) superfamily. Small multidrug resistance (SMR) (TC 2.A.7.1) family.</text>
</comment>
<dbReference type="InterPro" id="IPR000390">
    <property type="entry name" value="Small_drug/metabolite_transptr"/>
</dbReference>
<keyword evidence="3" id="KW-1003">Cell membrane</keyword>
<feature type="transmembrane region" description="Helical" evidence="9">
    <location>
        <begin position="85"/>
        <end position="104"/>
    </location>
</feature>
<keyword evidence="5 9" id="KW-1133">Transmembrane helix</keyword>
<dbReference type="Pfam" id="PF00893">
    <property type="entry name" value="Multi_Drug_Res"/>
    <property type="match status" value="1"/>
</dbReference>
<dbReference type="FunFam" id="1.10.3730.20:FF:000001">
    <property type="entry name" value="Quaternary ammonium compound resistance transporter SugE"/>
    <property type="match status" value="1"/>
</dbReference>
<dbReference type="KEGG" id="txa:HQN79_10900"/>
<keyword evidence="2" id="KW-0813">Transport</keyword>